<dbReference type="InterPro" id="IPR011527">
    <property type="entry name" value="ABC1_TM_dom"/>
</dbReference>
<dbReference type="SUPFAM" id="SSF90123">
    <property type="entry name" value="ABC transporter transmembrane region"/>
    <property type="match status" value="2"/>
</dbReference>
<dbReference type="GO" id="GO:0016020">
    <property type="term" value="C:membrane"/>
    <property type="evidence" value="ECO:0007669"/>
    <property type="project" value="InterPro"/>
</dbReference>
<dbReference type="Gene3D" id="3.40.50.300">
    <property type="entry name" value="P-loop containing nucleotide triphosphate hydrolases"/>
    <property type="match status" value="2"/>
</dbReference>
<feature type="transmembrane region" description="Helical" evidence="8">
    <location>
        <begin position="97"/>
        <end position="123"/>
    </location>
</feature>
<evidence type="ECO:0000256" key="4">
    <source>
        <dbReference type="ARBA" id="ARBA00022741"/>
    </source>
</evidence>
<feature type="transmembrane region" description="Helical" evidence="8">
    <location>
        <begin position="923"/>
        <end position="951"/>
    </location>
</feature>
<evidence type="ECO:0000256" key="5">
    <source>
        <dbReference type="ARBA" id="ARBA00022840"/>
    </source>
</evidence>
<keyword evidence="7 8" id="KW-0472">Membrane</keyword>
<dbReference type="InterPro" id="IPR050835">
    <property type="entry name" value="ABC_transporter_sub-D"/>
</dbReference>
<organism evidence="10 11">
    <name type="scientific">Kipferlia bialata</name>
    <dbReference type="NCBI Taxonomy" id="797122"/>
    <lineage>
        <taxon>Eukaryota</taxon>
        <taxon>Metamonada</taxon>
        <taxon>Carpediemonas-like organisms</taxon>
        <taxon>Kipferlia</taxon>
    </lineage>
</organism>
<keyword evidence="5" id="KW-0067">ATP-binding</keyword>
<dbReference type="OrthoDB" id="422637at2759"/>
<feature type="domain" description="ABC transporter" evidence="9">
    <location>
        <begin position="403"/>
        <end position="623"/>
    </location>
</feature>
<sequence>MEVHTTDKGFGLESPPKRSAWRNALILWKIGFPSWTCKNAVLAYLTVLVGIAGTVSTLVYYGLNALTSCALTDTCVDTVILGVTVSGDALNDMDVMMVVWTAVIALLMSALQSLNNFMAWLIGTYWRRDLTKKLQDGYLHPSRFYAVCRLSDIDNPDQRIGSDAKQYVGMMCGSNEPTLNGIVFGVTGMLTLIPTLVLYTIQSIQMVGPLLTTAPYLYLLILSGLMTWASSPLVRPSFEQEKLEGDFRYRHTLVRENAESIAFYGGDERERESSESLLMRIASNTGTLINRSMLPTVLQKLQLQIGQMLPYIVMATMFLSDASCMTFAQVNMFSQVLMALSCDASKLATYIPSLSVVTGIGERLVQMLEVTAPDAAEETMYTDPHSLGVSAYQQQEEDPNEPLYMDRCLIVTPDGLPLIRDVSFVCNPGQSLCIVGNSGSGKSSVLRALAGLWQIAEGRMHLPSSTFFVPQQSYLSMGTLRDQVMYPSDPSQSDMSDEALAEIIRAVDLGYLLDRFSLDTVQPWADMLSGGESQRLGFARLLFHAPQYAILDEATAALPVDLEARLMSLVKERGITCVSVAHRPTCIRCHEQILRVANGTASVMGLEGYNTLYPAPATPALVPVASHVYETPLDSKAQDDERDSAAAEPSFLKSFGAIFPFIVKSALSVDTLFLLLCIGCFCIIPYFDVYTMRLNGEVMGEISCPALDNGDTDTSAMVDTKVLWGQLAQSVFVLGSLCIVQMTAAVLSYWIGLRWRVRLTHHLQSKYFRDRNYYRLNNLKGIDNPDQRIAADIKLTLNTLCGSVVPTENGMLTSPGGLIQTVLEGVVMGATLLTFGYSQFITWPLIEFAVATVIQILATRPVKPVTFKQQEKEGDFRYRHSRIRTHYAESIAFYKGEAQELESCNAAFDAVYKNQLSLCKYSAVASFASSFIGNVSVTVFPLVIFVATGFVPSPSDFTEMLNDLVMVEDNLKALLGFAMQFAAFSGTLARVSQLMVTFTKLPPPRQEYIATEERVGVRGVDVQTPGKETLMRNLTWELSNKDKGIVVMGPSGVGKSSVLRTVAGLWTHGEGTIVRPVKIGEGGVFFVPQRPYLVPGGSLRSQISYPHTDEQVSGTPSSVYTRILQTCGLGYLVDRFGIEDPQPWTDVLSGGEQQRMGFARLLFHEPTFAIMDESTSALPVDLEGALLAECRKMGIALISVAHRPSVIEHHSQAIRVTKQGWELFDVKA</sequence>
<gene>
    <name evidence="10" type="ORF">KIPB_001580</name>
</gene>
<evidence type="ECO:0000313" key="11">
    <source>
        <dbReference type="Proteomes" id="UP000265618"/>
    </source>
</evidence>
<keyword evidence="6 8" id="KW-1133">Transmembrane helix</keyword>
<dbReference type="PANTHER" id="PTHR11384:SF59">
    <property type="entry name" value="LYSOSOMAL COBALAMIN TRANSPORTER ABCD4"/>
    <property type="match status" value="1"/>
</dbReference>
<dbReference type="GO" id="GO:0005524">
    <property type="term" value="F:ATP binding"/>
    <property type="evidence" value="ECO:0007669"/>
    <property type="project" value="UniProtKB-KW"/>
</dbReference>
<accession>A0A9K3CR21</accession>
<dbReference type="InterPro" id="IPR017871">
    <property type="entry name" value="ABC_transporter-like_CS"/>
</dbReference>
<dbReference type="Pfam" id="PF00005">
    <property type="entry name" value="ABC_tran"/>
    <property type="match status" value="2"/>
</dbReference>
<feature type="domain" description="ABC transporter" evidence="9">
    <location>
        <begin position="1015"/>
        <end position="1226"/>
    </location>
</feature>
<dbReference type="Gene3D" id="1.20.1560.10">
    <property type="entry name" value="ABC transporter type 1, transmembrane domain"/>
    <property type="match status" value="2"/>
</dbReference>
<dbReference type="SMART" id="SM00382">
    <property type="entry name" value="AAA"/>
    <property type="match status" value="2"/>
</dbReference>
<feature type="transmembrane region" description="Helical" evidence="8">
    <location>
        <begin position="661"/>
        <end position="687"/>
    </location>
</feature>
<proteinExistence type="inferred from homology"/>
<evidence type="ECO:0000256" key="1">
    <source>
        <dbReference type="ARBA" id="ARBA00008575"/>
    </source>
</evidence>
<dbReference type="InterPro" id="IPR036640">
    <property type="entry name" value="ABC1_TM_sf"/>
</dbReference>
<dbReference type="AlphaFoldDB" id="A0A9K3CR21"/>
<keyword evidence="11" id="KW-1185">Reference proteome</keyword>
<evidence type="ECO:0000313" key="10">
    <source>
        <dbReference type="EMBL" id="GIQ80740.1"/>
    </source>
</evidence>
<dbReference type="InterPro" id="IPR003593">
    <property type="entry name" value="AAA+_ATPase"/>
</dbReference>
<keyword evidence="2" id="KW-0813">Transport</keyword>
<reference evidence="10 11" key="1">
    <citation type="journal article" date="2018" name="PLoS ONE">
        <title>The draft genome of Kipferlia bialata reveals reductive genome evolution in fornicate parasites.</title>
        <authorList>
            <person name="Tanifuji G."/>
            <person name="Takabayashi S."/>
            <person name="Kume K."/>
            <person name="Takagi M."/>
            <person name="Nakayama T."/>
            <person name="Kamikawa R."/>
            <person name="Inagaki Y."/>
            <person name="Hashimoto T."/>
        </authorList>
    </citation>
    <scope>NUCLEOTIDE SEQUENCE [LARGE SCALE GENOMIC DNA]</scope>
    <source>
        <strain evidence="10">NY0173</strain>
    </source>
</reference>
<protein>
    <recommendedName>
        <fullName evidence="9">ABC transporter domain-containing protein</fullName>
    </recommendedName>
</protein>
<dbReference type="EMBL" id="BDIP01000231">
    <property type="protein sequence ID" value="GIQ80740.1"/>
    <property type="molecule type" value="Genomic_DNA"/>
</dbReference>
<keyword evidence="4" id="KW-0547">Nucleotide-binding</keyword>
<comment type="similarity">
    <text evidence="1">Belongs to the ABC transporter superfamily. ABCD family. Peroxisomal fatty acyl CoA transporter (TC 3.A.1.203) subfamily.</text>
</comment>
<dbReference type="SUPFAM" id="SSF52540">
    <property type="entry name" value="P-loop containing nucleoside triphosphate hydrolases"/>
    <property type="match status" value="2"/>
</dbReference>
<feature type="transmembrane region" description="Helical" evidence="8">
    <location>
        <begin position="216"/>
        <end position="234"/>
    </location>
</feature>
<name>A0A9K3CR21_9EUKA</name>
<evidence type="ECO:0000256" key="2">
    <source>
        <dbReference type="ARBA" id="ARBA00022448"/>
    </source>
</evidence>
<comment type="caution">
    <text evidence="10">The sequence shown here is derived from an EMBL/GenBank/DDBJ whole genome shotgun (WGS) entry which is preliminary data.</text>
</comment>
<dbReference type="InterPro" id="IPR003439">
    <property type="entry name" value="ABC_transporter-like_ATP-bd"/>
</dbReference>
<feature type="transmembrane region" description="Helical" evidence="8">
    <location>
        <begin position="179"/>
        <end position="201"/>
    </location>
</feature>
<dbReference type="PROSITE" id="PS50893">
    <property type="entry name" value="ABC_TRANSPORTER_2"/>
    <property type="match status" value="2"/>
</dbReference>
<evidence type="ECO:0000256" key="6">
    <source>
        <dbReference type="ARBA" id="ARBA00022989"/>
    </source>
</evidence>
<dbReference type="CDD" id="cd03223">
    <property type="entry name" value="ABCD_peroxisomal_ALDP"/>
    <property type="match status" value="2"/>
</dbReference>
<feature type="transmembrane region" description="Helical" evidence="8">
    <location>
        <begin position="727"/>
        <end position="751"/>
    </location>
</feature>
<evidence type="ECO:0000256" key="8">
    <source>
        <dbReference type="SAM" id="Phobius"/>
    </source>
</evidence>
<evidence type="ECO:0000259" key="9">
    <source>
        <dbReference type="PROSITE" id="PS50893"/>
    </source>
</evidence>
<dbReference type="Proteomes" id="UP000265618">
    <property type="component" value="Unassembled WGS sequence"/>
</dbReference>
<keyword evidence="3 8" id="KW-0812">Transmembrane</keyword>
<dbReference type="InterPro" id="IPR027417">
    <property type="entry name" value="P-loop_NTPase"/>
</dbReference>
<evidence type="ECO:0000256" key="3">
    <source>
        <dbReference type="ARBA" id="ARBA00022692"/>
    </source>
</evidence>
<feature type="transmembrane region" description="Helical" evidence="8">
    <location>
        <begin position="41"/>
        <end position="63"/>
    </location>
</feature>
<dbReference type="PANTHER" id="PTHR11384">
    <property type="entry name" value="ATP-BINDING CASSETTE, SUB-FAMILY D MEMBER"/>
    <property type="match status" value="1"/>
</dbReference>
<dbReference type="GO" id="GO:0140359">
    <property type="term" value="F:ABC-type transporter activity"/>
    <property type="evidence" value="ECO:0007669"/>
    <property type="project" value="InterPro"/>
</dbReference>
<evidence type="ECO:0000256" key="7">
    <source>
        <dbReference type="ARBA" id="ARBA00023136"/>
    </source>
</evidence>
<dbReference type="Pfam" id="PF06472">
    <property type="entry name" value="ABC_membrane_2"/>
    <property type="match status" value="2"/>
</dbReference>
<dbReference type="GO" id="GO:0016887">
    <property type="term" value="F:ATP hydrolysis activity"/>
    <property type="evidence" value="ECO:0007669"/>
    <property type="project" value="InterPro"/>
</dbReference>
<dbReference type="PROSITE" id="PS00211">
    <property type="entry name" value="ABC_TRANSPORTER_1"/>
    <property type="match status" value="2"/>
</dbReference>